<dbReference type="EMBL" id="CT009752">
    <property type="protein sequence ID" value="CAJ16926.1"/>
    <property type="molecule type" value="Genomic_DNA"/>
</dbReference>
<accession>Q4FKJ8</accession>
<name>Q4FKJ8_TRYB2</name>
<sequence length="160" mass="18549">MAKRNYIAPKKGKCYTTLTRKASLSSGFFLGGNLPKKFKSDTHRAARYVIINWKNDTASVRKVIRRNLWRKGEEVHSHYHKAENDTKLKRPYVMIEHPIKRRALLTHAAAVVAMEHDIDNILLIQLGKHIYTMELPRSTVRYLRCVTVSVSKSVLLMFLM</sequence>
<proteinExistence type="predicted"/>
<dbReference type="VEuPathDB" id="TriTrypDB:Tb10.v4.0215"/>
<gene>
    <name evidence="1" type="ORF">Tb10.v4.0215</name>
</gene>
<dbReference type="AlphaFoldDB" id="Q4FKJ8"/>
<protein>
    <submittedName>
        <fullName evidence="1">Uncharacterized protein</fullName>
    </submittedName>
</protein>
<organism evidence="1">
    <name type="scientific">Trypanosoma brucei brucei (strain 927/4 GUTat10.1)</name>
    <dbReference type="NCBI Taxonomy" id="185431"/>
    <lineage>
        <taxon>Eukaryota</taxon>
        <taxon>Discoba</taxon>
        <taxon>Euglenozoa</taxon>
        <taxon>Kinetoplastea</taxon>
        <taxon>Metakinetoplastina</taxon>
        <taxon>Trypanosomatida</taxon>
        <taxon>Trypanosomatidae</taxon>
        <taxon>Trypanosoma</taxon>
    </lineage>
</organism>
<reference evidence="1" key="1">
    <citation type="submission" date="2005-06" db="EMBL/GenBank/DDBJ databases">
        <authorList>
            <person name="Lennard N."/>
            <person name="Barron A."/>
            <person name="Clark L."/>
            <person name="Corton C."/>
            <person name="Harris B."/>
            <person name="Line A."/>
            <person name="Berriman M."/>
            <person name="Hertz-Fowler C."/>
            <person name="Renauld H."/>
            <person name="Bohme U."/>
            <person name="Arrowsmith C."/>
            <person name="Cronin C."/>
            <person name="Davies R."/>
            <person name="Doggett J."/>
            <person name="Fraser A."/>
            <person name="Johnson D."/>
            <person name="Larke N."/>
            <person name="Leech V."/>
            <person name="Lord A."/>
            <person name="MacLeod A."/>
            <person name="Norbertczak H."/>
            <person name="Ormand D."/>
            <person name="Quail M."/>
            <person name="Rabbinowitsch E."/>
            <person name="Rajandream M."/>
            <person name="Reitter C."/>
            <person name="Sharp S."/>
            <person name="Woodward J."/>
            <person name="Hall N."/>
            <person name="Melville S.and.Barrell.B."/>
        </authorList>
    </citation>
    <scope>NUCLEOTIDE SEQUENCE</scope>
    <source>
        <strain evidence="1">927/4 GUTat10.1</strain>
    </source>
</reference>
<evidence type="ECO:0000313" key="1">
    <source>
        <dbReference type="EMBL" id="CAJ16926.1"/>
    </source>
</evidence>